<keyword evidence="2" id="KW-1185">Reference proteome</keyword>
<comment type="caution">
    <text evidence="1">The sequence shown here is derived from an EMBL/GenBank/DDBJ whole genome shotgun (WGS) entry which is preliminary data.</text>
</comment>
<evidence type="ECO:0000313" key="1">
    <source>
        <dbReference type="EMBL" id="TNM66217.1"/>
    </source>
</evidence>
<name>A0A5C4XSR2_9HYPH</name>
<dbReference type="Proteomes" id="UP000311605">
    <property type="component" value="Unassembled WGS sequence"/>
</dbReference>
<evidence type="ECO:0000313" key="2">
    <source>
        <dbReference type="Proteomes" id="UP000311605"/>
    </source>
</evidence>
<proteinExistence type="predicted"/>
<organism evidence="1 2">
    <name type="scientific">Aliirhizobium smilacinae</name>
    <dbReference type="NCBI Taxonomy" id="1395944"/>
    <lineage>
        <taxon>Bacteria</taxon>
        <taxon>Pseudomonadati</taxon>
        <taxon>Pseudomonadota</taxon>
        <taxon>Alphaproteobacteria</taxon>
        <taxon>Hyphomicrobiales</taxon>
        <taxon>Rhizobiaceae</taxon>
        <taxon>Aliirhizobium</taxon>
    </lineage>
</organism>
<dbReference type="RefSeq" id="WP_139675442.1">
    <property type="nucleotide sequence ID" value="NZ_VDMN01000001.1"/>
</dbReference>
<reference evidence="1 2" key="1">
    <citation type="submission" date="2019-06" db="EMBL/GenBank/DDBJ databases">
        <title>The draft genome of Rhizobium smilacinae PTYR-5.</title>
        <authorList>
            <person name="Liu L."/>
            <person name="Li L."/>
            <person name="Zhang X."/>
        </authorList>
    </citation>
    <scope>NUCLEOTIDE SEQUENCE [LARGE SCALE GENOMIC DNA]</scope>
    <source>
        <strain evidence="1 2">PTYR-5</strain>
    </source>
</reference>
<protein>
    <submittedName>
        <fullName evidence="1">Uncharacterized protein</fullName>
    </submittedName>
</protein>
<dbReference type="OrthoDB" id="7997793at2"/>
<accession>A0A5C4XSR2</accession>
<dbReference type="AlphaFoldDB" id="A0A5C4XSR2"/>
<gene>
    <name evidence="1" type="ORF">FHP24_08435</name>
</gene>
<dbReference type="EMBL" id="VDMN01000001">
    <property type="protein sequence ID" value="TNM66217.1"/>
    <property type="molecule type" value="Genomic_DNA"/>
</dbReference>
<sequence length="229" mass="24416">MSTPQFDIPALGKAKVTLPHVSILNGPRPQSAARAADAQIASVAAGVATVILVGLDDQNKPHASWFEAEQADAAAVAADLMGFALVDISNDELAAIASVLPKGKLFESGKAFVPFVKRSVYDQLAAHLDEDYLTNAAGRVAAAQAAANSYAVAKKVEIPPRLPEDWSKLMIGDLVLATEDPTEGWFEAIIVEAVGSDKYRLRWKDYPDLPTFTCNVVDLALLHPLSPAR</sequence>